<gene>
    <name evidence="1" type="ORF">SFLOR_v1c08420</name>
</gene>
<protein>
    <submittedName>
        <fullName evidence="1">Uncharacterized protein</fullName>
    </submittedName>
</protein>
<name>A0A2K8SGF6_9MOLU</name>
<accession>A0A2K8SGF6</accession>
<dbReference type="EMBL" id="CP025057">
    <property type="protein sequence ID" value="AUB31890.1"/>
    <property type="molecule type" value="Genomic_DNA"/>
</dbReference>
<dbReference type="Proteomes" id="UP000231823">
    <property type="component" value="Chromosome"/>
</dbReference>
<sequence>MINKKMNMDIIPVKNFKLKREKDFFVEFFSF</sequence>
<reference evidence="1 2" key="1">
    <citation type="submission" date="2017-12" db="EMBL/GenBank/DDBJ databases">
        <title>Complete genome sequence of Spiroplasma floricola 23-6 (ATCC 29989).</title>
        <authorList>
            <person name="Tsai Y.-M."/>
            <person name="Wu P.-S."/>
            <person name="Lo W.-S."/>
            <person name="Kuo C.-H."/>
        </authorList>
    </citation>
    <scope>NUCLEOTIDE SEQUENCE [LARGE SCALE GENOMIC DNA]</scope>
    <source>
        <strain evidence="1 2">23-6</strain>
    </source>
</reference>
<organism evidence="1 2">
    <name type="scientific">Spiroplasma floricola 23-6</name>
    <dbReference type="NCBI Taxonomy" id="1336749"/>
    <lineage>
        <taxon>Bacteria</taxon>
        <taxon>Bacillati</taxon>
        <taxon>Mycoplasmatota</taxon>
        <taxon>Mollicutes</taxon>
        <taxon>Entomoplasmatales</taxon>
        <taxon>Spiroplasmataceae</taxon>
        <taxon>Spiroplasma</taxon>
    </lineage>
</organism>
<proteinExistence type="predicted"/>
<evidence type="ECO:0000313" key="2">
    <source>
        <dbReference type="Proteomes" id="UP000231823"/>
    </source>
</evidence>
<keyword evidence="2" id="KW-1185">Reference proteome</keyword>
<evidence type="ECO:0000313" key="1">
    <source>
        <dbReference type="EMBL" id="AUB31890.1"/>
    </source>
</evidence>
<dbReference type="KEGG" id="sfz:SFLOR_v1c08420"/>
<dbReference type="AlphaFoldDB" id="A0A2K8SGF6"/>